<evidence type="ECO:0000313" key="12">
    <source>
        <dbReference type="EMBL" id="KAK5638418.1"/>
    </source>
</evidence>
<comment type="similarity">
    <text evidence="10">Belongs to the glycosyltransferase 22 family. PIGZ subfamily.</text>
</comment>
<reference evidence="12 13" key="1">
    <citation type="journal article" date="2024" name="Insects">
        <title>An Improved Chromosome-Level Genome Assembly of the Firefly Pyrocoelia pectoralis.</title>
        <authorList>
            <person name="Fu X."/>
            <person name="Meyer-Rochow V.B."/>
            <person name="Ballantyne L."/>
            <person name="Zhu X."/>
        </authorList>
    </citation>
    <scope>NUCLEOTIDE SEQUENCE [LARGE SCALE GENOMIC DNA]</scope>
    <source>
        <strain evidence="12">XCY_ONT2</strain>
    </source>
</reference>
<evidence type="ECO:0000256" key="11">
    <source>
        <dbReference type="RuleBase" id="RU363075"/>
    </source>
</evidence>
<evidence type="ECO:0000256" key="3">
    <source>
        <dbReference type="ARBA" id="ARBA00022502"/>
    </source>
</evidence>
<dbReference type="GO" id="GO:0000026">
    <property type="term" value="F:alpha-1,2-mannosyltransferase activity"/>
    <property type="evidence" value="ECO:0007669"/>
    <property type="project" value="TreeGrafter"/>
</dbReference>
<evidence type="ECO:0000256" key="2">
    <source>
        <dbReference type="ARBA" id="ARBA00004687"/>
    </source>
</evidence>
<evidence type="ECO:0000313" key="13">
    <source>
        <dbReference type="Proteomes" id="UP001329430"/>
    </source>
</evidence>
<dbReference type="PANTHER" id="PTHR22760">
    <property type="entry name" value="GLYCOSYLTRANSFERASE"/>
    <property type="match status" value="1"/>
</dbReference>
<dbReference type="GO" id="GO:0006506">
    <property type="term" value="P:GPI anchor biosynthetic process"/>
    <property type="evidence" value="ECO:0007669"/>
    <property type="project" value="UniProtKB-KW"/>
</dbReference>
<evidence type="ECO:0000256" key="9">
    <source>
        <dbReference type="ARBA" id="ARBA00023136"/>
    </source>
</evidence>
<sequence length="625" mass="72584">MFLKELRQLPKSYLFCALLRIFLTCLPQTGYIHPDEYFQSIEALAEKLLNVKVNKPWEFNVKFPLRSIAPLYFTTGLGLQILKLLNAFLDHNFGISITTPYFIILFPRLLLTLLSFVVDWSLYRICLANSEKCKSRCVILSTSYIMLVYATHTFSNVIELILFSLLLYYVGESLIFSNVNVRQREYINKRYKSASTLAEKAKFHKLRLYLENDTLRNYFTIATIVTVGFFNRPTFAAYAIAPVFFWLYRGIGFKSIMSLQFHLRTIVFVVSTIPTVVLFVIVDSFFFGYLTWGEIGMLEISIDNFVMIPWNFFKYNINLVNLARHGLHSRFMNVIINIPLLFGVLAFLCYSNLADLLRSLWRCKYHYLPSVRSIRGLMTASIVFPVVLLSLIPHQEPRFLIPLIFPLVYLYGSSIYPEQVDVVMKQTKTKRSVRQGFSSLFKVWLVVNILLTVFYGFIHQGGVFGFVSHLSGEMRSIDNNLNYDVVTSHIYQIPHSLLYEESSEQQNPFKRAKRVTLHEKGSMDLMKVLKIIRTALYIRKTKMSHFGYRLFLVIPESLSDTLMYLLAQDQYADLSVVETVRFYPHLSTEALPDIFAIDFMSDPSASVIKLFKNFALTRFELQLNH</sequence>
<evidence type="ECO:0000256" key="10">
    <source>
        <dbReference type="ARBA" id="ARBA00038466"/>
    </source>
</evidence>
<name>A0AAN7V2Z2_9COLE</name>
<accession>A0AAN7V2Z2</accession>
<evidence type="ECO:0000256" key="8">
    <source>
        <dbReference type="ARBA" id="ARBA00022989"/>
    </source>
</evidence>
<dbReference type="AlphaFoldDB" id="A0AAN7V2Z2"/>
<feature type="transmembrane region" description="Helical" evidence="11">
    <location>
        <begin position="218"/>
        <end position="245"/>
    </location>
</feature>
<dbReference type="PANTHER" id="PTHR22760:SF3">
    <property type="entry name" value="GPI MANNOSYLTRANSFERASE 4"/>
    <property type="match status" value="1"/>
</dbReference>
<dbReference type="Pfam" id="PF03901">
    <property type="entry name" value="Glyco_transf_22"/>
    <property type="match status" value="1"/>
</dbReference>
<gene>
    <name evidence="12" type="ORF">RI129_012713</name>
</gene>
<proteinExistence type="inferred from homology"/>
<dbReference type="InterPro" id="IPR005599">
    <property type="entry name" value="GPI_mannosylTrfase"/>
</dbReference>
<keyword evidence="5" id="KW-0808">Transferase</keyword>
<keyword evidence="6 11" id="KW-0812">Transmembrane</keyword>
<keyword evidence="13" id="KW-1185">Reference proteome</keyword>
<evidence type="ECO:0000256" key="7">
    <source>
        <dbReference type="ARBA" id="ARBA00022824"/>
    </source>
</evidence>
<dbReference type="Proteomes" id="UP001329430">
    <property type="component" value="Chromosome 10"/>
</dbReference>
<organism evidence="12 13">
    <name type="scientific">Pyrocoelia pectoralis</name>
    <dbReference type="NCBI Taxonomy" id="417401"/>
    <lineage>
        <taxon>Eukaryota</taxon>
        <taxon>Metazoa</taxon>
        <taxon>Ecdysozoa</taxon>
        <taxon>Arthropoda</taxon>
        <taxon>Hexapoda</taxon>
        <taxon>Insecta</taxon>
        <taxon>Pterygota</taxon>
        <taxon>Neoptera</taxon>
        <taxon>Endopterygota</taxon>
        <taxon>Coleoptera</taxon>
        <taxon>Polyphaga</taxon>
        <taxon>Elateriformia</taxon>
        <taxon>Elateroidea</taxon>
        <taxon>Lampyridae</taxon>
        <taxon>Lampyrinae</taxon>
        <taxon>Pyrocoelia</taxon>
    </lineage>
</organism>
<feature type="transmembrane region" description="Helical" evidence="11">
    <location>
        <begin position="144"/>
        <end position="170"/>
    </location>
</feature>
<keyword evidence="3" id="KW-0337">GPI-anchor biosynthesis</keyword>
<keyword evidence="4 11" id="KW-0328">Glycosyltransferase</keyword>
<evidence type="ECO:0000256" key="6">
    <source>
        <dbReference type="ARBA" id="ARBA00022692"/>
    </source>
</evidence>
<feature type="transmembrane region" description="Helical" evidence="11">
    <location>
        <begin position="12"/>
        <end position="32"/>
    </location>
</feature>
<comment type="pathway">
    <text evidence="2">Glycolipid biosynthesis; glycosylphosphatidylinositol-anchor biosynthesis.</text>
</comment>
<feature type="transmembrane region" description="Helical" evidence="11">
    <location>
        <begin position="334"/>
        <end position="353"/>
    </location>
</feature>
<comment type="subcellular location">
    <subcellularLocation>
        <location evidence="1 11">Endoplasmic reticulum membrane</location>
        <topology evidence="1 11">Multi-pass membrane protein</topology>
    </subcellularLocation>
</comment>
<feature type="transmembrane region" description="Helical" evidence="11">
    <location>
        <begin position="436"/>
        <end position="458"/>
    </location>
</feature>
<comment type="caution">
    <text evidence="12">The sequence shown here is derived from an EMBL/GenBank/DDBJ whole genome shotgun (WGS) entry which is preliminary data.</text>
</comment>
<dbReference type="EC" id="2.4.1.-" evidence="11"/>
<keyword evidence="9 11" id="KW-0472">Membrane</keyword>
<keyword evidence="8 11" id="KW-1133">Transmembrane helix</keyword>
<dbReference type="GO" id="GO:0005789">
    <property type="term" value="C:endoplasmic reticulum membrane"/>
    <property type="evidence" value="ECO:0007669"/>
    <property type="project" value="UniProtKB-SubCell"/>
</dbReference>
<evidence type="ECO:0000256" key="5">
    <source>
        <dbReference type="ARBA" id="ARBA00022679"/>
    </source>
</evidence>
<evidence type="ECO:0000256" key="4">
    <source>
        <dbReference type="ARBA" id="ARBA00022676"/>
    </source>
</evidence>
<feature type="transmembrane region" description="Helical" evidence="11">
    <location>
        <begin position="101"/>
        <end position="123"/>
    </location>
</feature>
<keyword evidence="7 11" id="KW-0256">Endoplasmic reticulum</keyword>
<evidence type="ECO:0000256" key="1">
    <source>
        <dbReference type="ARBA" id="ARBA00004477"/>
    </source>
</evidence>
<feature type="transmembrane region" description="Helical" evidence="11">
    <location>
        <begin position="266"/>
        <end position="289"/>
    </location>
</feature>
<protein>
    <recommendedName>
        <fullName evidence="11">Mannosyltransferase</fullName>
        <ecNumber evidence="11">2.4.1.-</ecNumber>
    </recommendedName>
</protein>
<feature type="transmembrane region" description="Helical" evidence="11">
    <location>
        <begin position="399"/>
        <end position="416"/>
    </location>
</feature>
<feature type="transmembrane region" description="Helical" evidence="11">
    <location>
        <begin position="373"/>
        <end position="392"/>
    </location>
</feature>
<dbReference type="EMBL" id="JAVRBK010000010">
    <property type="protein sequence ID" value="KAK5638418.1"/>
    <property type="molecule type" value="Genomic_DNA"/>
</dbReference>